<evidence type="ECO:0000313" key="2">
    <source>
        <dbReference type="Proteomes" id="UP000235739"/>
    </source>
</evidence>
<protein>
    <recommendedName>
        <fullName evidence="3">Ketohydroxyglutarate aldolase</fullName>
    </recommendedName>
</protein>
<dbReference type="RefSeq" id="WP_013350040.1">
    <property type="nucleotide sequence ID" value="NZ_JBQEJV010000013.1"/>
</dbReference>
<dbReference type="EMBL" id="PNQX01000003">
    <property type="protein sequence ID" value="PMQ19081.1"/>
    <property type="molecule type" value="Genomic_DNA"/>
</dbReference>
<accession>A0A2N7RYX6</accession>
<dbReference type="GeneID" id="303186293"/>
<reference evidence="1 2" key="1">
    <citation type="journal article" date="2017" name="Elife">
        <title>Extensive horizontal gene transfer in cheese-associated bacteria.</title>
        <authorList>
            <person name="Bonham K.S."/>
            <person name="Wolfe B.E."/>
            <person name="Dutton R.J."/>
        </authorList>
    </citation>
    <scope>NUCLEOTIDE SEQUENCE [LARGE SCALE GENOMIC DNA]</scope>
    <source>
        <strain evidence="1 2">JB182</strain>
    </source>
</reference>
<dbReference type="AlphaFoldDB" id="A0A2N7RYX6"/>
<evidence type="ECO:0000313" key="1">
    <source>
        <dbReference type="EMBL" id="PMQ19081.1"/>
    </source>
</evidence>
<comment type="caution">
    <text evidence="1">The sequence shown here is derived from an EMBL/GenBank/DDBJ whole genome shotgun (WGS) entry which is preliminary data.</text>
</comment>
<dbReference type="Proteomes" id="UP000235739">
    <property type="component" value="Unassembled WGS sequence"/>
</dbReference>
<evidence type="ECO:0008006" key="3">
    <source>
        <dbReference type="Google" id="ProtNLM"/>
    </source>
</evidence>
<organism evidence="1 2">
    <name type="scientific">Glutamicibacter arilaitensis</name>
    <dbReference type="NCBI Taxonomy" id="256701"/>
    <lineage>
        <taxon>Bacteria</taxon>
        <taxon>Bacillati</taxon>
        <taxon>Actinomycetota</taxon>
        <taxon>Actinomycetes</taxon>
        <taxon>Micrococcales</taxon>
        <taxon>Micrococcaceae</taxon>
        <taxon>Glutamicibacter</taxon>
    </lineage>
</organism>
<proteinExistence type="predicted"/>
<name>A0A2N7RYX6_9MICC</name>
<sequence>MSGAEVHVYVITISTQHPLEPVVSELQSCGLQVKQVLAALGQVIGEGSEEVAEKLRGLSAVESVDAQQQYRALDDDA</sequence>
<gene>
    <name evidence="1" type="ORF">CIK84_17230</name>
</gene>